<dbReference type="AlphaFoldDB" id="A0A367XU09"/>
<dbReference type="PANTHER" id="PTHR48106">
    <property type="entry name" value="QUINONE OXIDOREDUCTASE PIG3-RELATED"/>
    <property type="match status" value="1"/>
</dbReference>
<feature type="domain" description="Enoyl reductase (ER)" evidence="3">
    <location>
        <begin position="13"/>
        <end position="322"/>
    </location>
</feature>
<dbReference type="OrthoDB" id="4190732at2"/>
<dbReference type="CDD" id="cd08292">
    <property type="entry name" value="ETR_like_2"/>
    <property type="match status" value="1"/>
</dbReference>
<evidence type="ECO:0000259" key="3">
    <source>
        <dbReference type="SMART" id="SM00829"/>
    </source>
</evidence>
<name>A0A367XU09_9MICO</name>
<dbReference type="GO" id="GO:0016651">
    <property type="term" value="F:oxidoreductase activity, acting on NAD(P)H"/>
    <property type="evidence" value="ECO:0007669"/>
    <property type="project" value="TreeGrafter"/>
</dbReference>
<protein>
    <submittedName>
        <fullName evidence="4">NADPH:quinone oxidoreductase</fullName>
    </submittedName>
</protein>
<dbReference type="InterPro" id="IPR036291">
    <property type="entry name" value="NAD(P)-bd_dom_sf"/>
</dbReference>
<accession>A0A367XU09</accession>
<dbReference type="Gene3D" id="3.40.50.720">
    <property type="entry name" value="NAD(P)-binding Rossmann-like Domain"/>
    <property type="match status" value="1"/>
</dbReference>
<reference evidence="4 5" key="1">
    <citation type="submission" date="2018-07" db="EMBL/GenBank/DDBJ databases">
        <title>Microbacterium endoborsara sp. nov., a novel actinobacterium isolated from Borszczowia aralocaspica.</title>
        <authorList>
            <person name="An D."/>
        </authorList>
    </citation>
    <scope>NUCLEOTIDE SEQUENCE [LARGE SCALE GENOMIC DNA]</scope>
    <source>
        <strain evidence="4 5">C1.15228</strain>
    </source>
</reference>
<comment type="caution">
    <text evidence="4">The sequence shown here is derived from an EMBL/GenBank/DDBJ whole genome shotgun (WGS) entry which is preliminary data.</text>
</comment>
<dbReference type="Proteomes" id="UP000253508">
    <property type="component" value="Unassembled WGS sequence"/>
</dbReference>
<sequence length="324" mass="33342">MRALIHHTFAEPASALKVEEVPDPVAGPGEAVVQMTSSAIHNHDLLTVSGDYGFKPELPARSGTEATGTVIAVGEGVTNVAVGQRVVGNTFGVWAEKFVIRAAALIPVPDAISDDSAAQLVSMPASALALLNTLGVDEGDWIIQNAAGGAVGRLVAQFAKSRGINVVGLVRRTDAIAELTGSGITGIVATDQADWRDRVVELTGGAPIVRGVDSVGGSATGDLLSVLADGARLSLFGGMGSWNFEGSMNDVIFRGITIDGFWGSKVMPALSAEERTALFGEILTKVATGAITLPVDGSFAFADIADAVAAHNRKGRIGKILLHP</sequence>
<dbReference type="Pfam" id="PF08240">
    <property type="entry name" value="ADH_N"/>
    <property type="match status" value="1"/>
</dbReference>
<keyword evidence="2" id="KW-0560">Oxidoreductase</keyword>
<dbReference type="Pfam" id="PF00107">
    <property type="entry name" value="ADH_zinc_N"/>
    <property type="match status" value="1"/>
</dbReference>
<dbReference type="EMBL" id="QORO01000005">
    <property type="protein sequence ID" value="RCK57106.1"/>
    <property type="molecule type" value="Genomic_DNA"/>
</dbReference>
<dbReference type="InterPro" id="IPR013154">
    <property type="entry name" value="ADH-like_N"/>
</dbReference>
<dbReference type="GO" id="GO:0070402">
    <property type="term" value="F:NADPH binding"/>
    <property type="evidence" value="ECO:0007669"/>
    <property type="project" value="TreeGrafter"/>
</dbReference>
<proteinExistence type="predicted"/>
<keyword evidence="1" id="KW-0521">NADP</keyword>
<evidence type="ECO:0000256" key="2">
    <source>
        <dbReference type="ARBA" id="ARBA00023002"/>
    </source>
</evidence>
<evidence type="ECO:0000313" key="5">
    <source>
        <dbReference type="Proteomes" id="UP000253508"/>
    </source>
</evidence>
<dbReference type="InterPro" id="IPR013149">
    <property type="entry name" value="ADH-like_C"/>
</dbReference>
<dbReference type="RefSeq" id="WP_114118544.1">
    <property type="nucleotide sequence ID" value="NZ_BMHU01000005.1"/>
</dbReference>
<dbReference type="PANTHER" id="PTHR48106:SF2">
    <property type="entry name" value="ZN2+-BINDING DEHYDROGENASE"/>
    <property type="match status" value="1"/>
</dbReference>
<dbReference type="InterPro" id="IPR011032">
    <property type="entry name" value="GroES-like_sf"/>
</dbReference>
<dbReference type="SUPFAM" id="SSF50129">
    <property type="entry name" value="GroES-like"/>
    <property type="match status" value="1"/>
</dbReference>
<dbReference type="SUPFAM" id="SSF51735">
    <property type="entry name" value="NAD(P)-binding Rossmann-fold domains"/>
    <property type="match status" value="1"/>
</dbReference>
<evidence type="ECO:0000256" key="1">
    <source>
        <dbReference type="ARBA" id="ARBA00022857"/>
    </source>
</evidence>
<dbReference type="InterPro" id="IPR020843">
    <property type="entry name" value="ER"/>
</dbReference>
<keyword evidence="5" id="KW-1185">Reference proteome</keyword>
<evidence type="ECO:0000313" key="4">
    <source>
        <dbReference type="EMBL" id="RCK57106.1"/>
    </source>
</evidence>
<organism evidence="4 5">
    <name type="scientific">Microbacterium sorbitolivorans</name>
    <dbReference type="NCBI Taxonomy" id="1867410"/>
    <lineage>
        <taxon>Bacteria</taxon>
        <taxon>Bacillati</taxon>
        <taxon>Actinomycetota</taxon>
        <taxon>Actinomycetes</taxon>
        <taxon>Micrococcales</taxon>
        <taxon>Microbacteriaceae</taxon>
        <taxon>Microbacterium</taxon>
    </lineage>
</organism>
<gene>
    <name evidence="4" type="ORF">DTO57_12405</name>
</gene>
<dbReference type="Gene3D" id="3.90.180.10">
    <property type="entry name" value="Medium-chain alcohol dehydrogenases, catalytic domain"/>
    <property type="match status" value="1"/>
</dbReference>
<dbReference type="SMART" id="SM00829">
    <property type="entry name" value="PKS_ER"/>
    <property type="match status" value="1"/>
</dbReference>